<evidence type="ECO:0000313" key="6">
    <source>
        <dbReference type="EMBL" id="MDX6849755.1"/>
    </source>
</evidence>
<name>A0ABU4RY84_9GAMM</name>
<keyword evidence="4" id="KW-0732">Signal</keyword>
<dbReference type="EMBL" id="JAXAFO010000015">
    <property type="protein sequence ID" value="MDX6849755.1"/>
    <property type="molecule type" value="Genomic_DNA"/>
</dbReference>
<accession>A0ABU4RY84</accession>
<comment type="caution">
    <text evidence="6">The sequence shown here is derived from an EMBL/GenBank/DDBJ whole genome shotgun (WGS) entry which is preliminary data.</text>
</comment>
<dbReference type="SUPFAM" id="SSF51126">
    <property type="entry name" value="Pectin lyase-like"/>
    <property type="match status" value="1"/>
</dbReference>
<feature type="domain" description="Pectinesterase catalytic" evidence="5">
    <location>
        <begin position="67"/>
        <end position="349"/>
    </location>
</feature>
<organism evidence="6 7">
    <name type="scientific">Gilvimarinus gilvus</name>
    <dbReference type="NCBI Taxonomy" id="3058038"/>
    <lineage>
        <taxon>Bacteria</taxon>
        <taxon>Pseudomonadati</taxon>
        <taxon>Pseudomonadota</taxon>
        <taxon>Gammaproteobacteria</taxon>
        <taxon>Cellvibrionales</taxon>
        <taxon>Cellvibrionaceae</taxon>
        <taxon>Gilvimarinus</taxon>
    </lineage>
</organism>
<keyword evidence="2" id="KW-0378">Hydrolase</keyword>
<dbReference type="Proteomes" id="UP001273505">
    <property type="component" value="Unassembled WGS sequence"/>
</dbReference>
<protein>
    <submittedName>
        <fullName evidence="6">Pectinesterase family protein</fullName>
    </submittedName>
</protein>
<dbReference type="RefSeq" id="WP_302722445.1">
    <property type="nucleotide sequence ID" value="NZ_JAULRU010000548.1"/>
</dbReference>
<feature type="chain" id="PRO_5046708156" evidence="4">
    <location>
        <begin position="31"/>
        <end position="380"/>
    </location>
</feature>
<gene>
    <name evidence="6" type="ORF">SCD92_10325</name>
</gene>
<feature type="signal peptide" evidence="4">
    <location>
        <begin position="1"/>
        <end position="30"/>
    </location>
</feature>
<sequence>MTRSASLMARLCQALLLVALVLFVFSEAQAEQSFDALVSKAERPRPQGTDALPRFATVNGALNAGYSSIAIASGEYYEKVTVNRDHVALIGVGEQKPRIYFDAYAGESGAYHRDEWGTPGSATMTINAVGVRLHNIRVDNSFDFLANDALAKDHPQKRRHSQAVALLLDVDSDLTHISASEFHGFQDTVFADGGRTLFEHSLITGNVDYIFGDGLAVFADCEIRTMPRGREYREGELQGYITAPSTNIDQPYGLVFINARLTRDEQVHDGSISLGRPWHPTTTFADGRYADPDAIGSALFVDSELGAHILAEGWSSMRGTARDGTKSRVFTPAESRFFESQNRGPGAQKHAERKQLSESQRVALKKFVAELKAHILAVGR</sequence>
<dbReference type="Pfam" id="PF01095">
    <property type="entry name" value="Pectinesterase"/>
    <property type="match status" value="1"/>
</dbReference>
<evidence type="ECO:0000256" key="2">
    <source>
        <dbReference type="ARBA" id="ARBA00022801"/>
    </source>
</evidence>
<dbReference type="PANTHER" id="PTHR31321:SF57">
    <property type="entry name" value="PECTINESTERASE 53-RELATED"/>
    <property type="match status" value="1"/>
</dbReference>
<keyword evidence="3" id="KW-0063">Aspartyl esterase</keyword>
<reference evidence="6 7" key="1">
    <citation type="submission" date="2023-11" db="EMBL/GenBank/DDBJ databases">
        <title>Gilvimarinus fulvus sp. nov., isolated from the surface of Kelp.</title>
        <authorList>
            <person name="Sun Y.Y."/>
            <person name="Gong Y."/>
            <person name="Du Z.J."/>
        </authorList>
    </citation>
    <scope>NUCLEOTIDE SEQUENCE [LARGE SCALE GENOMIC DNA]</scope>
    <source>
        <strain evidence="6 7">SDUM040013</strain>
    </source>
</reference>
<proteinExistence type="inferred from homology"/>
<evidence type="ECO:0000256" key="4">
    <source>
        <dbReference type="SAM" id="SignalP"/>
    </source>
</evidence>
<evidence type="ECO:0000256" key="3">
    <source>
        <dbReference type="ARBA" id="ARBA00023085"/>
    </source>
</evidence>
<comment type="similarity">
    <text evidence="1">Belongs to the pectinesterase family.</text>
</comment>
<dbReference type="InterPro" id="IPR012334">
    <property type="entry name" value="Pectin_lyas_fold"/>
</dbReference>
<keyword evidence="7" id="KW-1185">Reference proteome</keyword>
<evidence type="ECO:0000259" key="5">
    <source>
        <dbReference type="Pfam" id="PF01095"/>
    </source>
</evidence>
<dbReference type="InterPro" id="IPR011050">
    <property type="entry name" value="Pectin_lyase_fold/virulence"/>
</dbReference>
<evidence type="ECO:0000256" key="1">
    <source>
        <dbReference type="ARBA" id="ARBA00008891"/>
    </source>
</evidence>
<dbReference type="PANTHER" id="PTHR31321">
    <property type="entry name" value="ACYL-COA THIOESTER HYDROLASE YBHC-RELATED"/>
    <property type="match status" value="1"/>
</dbReference>
<evidence type="ECO:0000313" key="7">
    <source>
        <dbReference type="Proteomes" id="UP001273505"/>
    </source>
</evidence>
<dbReference type="InterPro" id="IPR000070">
    <property type="entry name" value="Pectinesterase_cat"/>
</dbReference>
<dbReference type="Gene3D" id="2.160.20.10">
    <property type="entry name" value="Single-stranded right-handed beta-helix, Pectin lyase-like"/>
    <property type="match status" value="1"/>
</dbReference>